<comment type="caution">
    <text evidence="2">The sequence shown here is derived from an EMBL/GenBank/DDBJ whole genome shotgun (WGS) entry which is preliminary data.</text>
</comment>
<keyword evidence="1" id="KW-0812">Transmembrane</keyword>
<protein>
    <recommendedName>
        <fullName evidence="4">YrhK domain-containing protein</fullName>
    </recommendedName>
</protein>
<evidence type="ECO:0000313" key="3">
    <source>
        <dbReference type="Proteomes" id="UP001589738"/>
    </source>
</evidence>
<organism evidence="2 3">
    <name type="scientific">Robertmurraya beringensis</name>
    <dbReference type="NCBI Taxonomy" id="641660"/>
    <lineage>
        <taxon>Bacteria</taxon>
        <taxon>Bacillati</taxon>
        <taxon>Bacillota</taxon>
        <taxon>Bacilli</taxon>
        <taxon>Bacillales</taxon>
        <taxon>Bacillaceae</taxon>
        <taxon>Robertmurraya</taxon>
    </lineage>
</organism>
<reference evidence="2 3" key="1">
    <citation type="submission" date="2024-09" db="EMBL/GenBank/DDBJ databases">
        <authorList>
            <person name="Sun Q."/>
            <person name="Mori K."/>
        </authorList>
    </citation>
    <scope>NUCLEOTIDE SEQUENCE [LARGE SCALE GENOMIC DNA]</scope>
    <source>
        <strain evidence="2 3">CGMCC 1.9126</strain>
    </source>
</reference>
<evidence type="ECO:0008006" key="4">
    <source>
        <dbReference type="Google" id="ProtNLM"/>
    </source>
</evidence>
<accession>A0ABV6KTB7</accession>
<dbReference type="Proteomes" id="UP001589738">
    <property type="component" value="Unassembled WGS sequence"/>
</dbReference>
<feature type="transmembrane region" description="Helical" evidence="1">
    <location>
        <begin position="12"/>
        <end position="35"/>
    </location>
</feature>
<dbReference type="RefSeq" id="WP_160546149.1">
    <property type="nucleotide sequence ID" value="NZ_JBHLUU010000107.1"/>
</dbReference>
<name>A0ABV6KTB7_9BACI</name>
<keyword evidence="1" id="KW-0472">Membrane</keyword>
<evidence type="ECO:0000313" key="2">
    <source>
        <dbReference type="EMBL" id="MFC0476569.1"/>
    </source>
</evidence>
<gene>
    <name evidence="2" type="ORF">ACFFHF_15270</name>
</gene>
<dbReference type="EMBL" id="JBHLUU010000107">
    <property type="protein sequence ID" value="MFC0476569.1"/>
    <property type="molecule type" value="Genomic_DNA"/>
</dbReference>
<keyword evidence="3" id="KW-1185">Reference proteome</keyword>
<keyword evidence="1" id="KW-1133">Transmembrane helix</keyword>
<proteinExistence type="predicted"/>
<feature type="transmembrane region" description="Helical" evidence="1">
    <location>
        <begin position="41"/>
        <end position="59"/>
    </location>
</feature>
<sequence>MFNKKQYSTKEAKNLSLLYFLTGGFLLVGNGMVFLFKGGSVALYLSSLTGVLFALTGNIHRVRAKRESFHK</sequence>
<evidence type="ECO:0000256" key="1">
    <source>
        <dbReference type="SAM" id="Phobius"/>
    </source>
</evidence>